<gene>
    <name evidence="1" type="ORF">LCGC14_2451310</name>
</gene>
<organism evidence="1">
    <name type="scientific">marine sediment metagenome</name>
    <dbReference type="NCBI Taxonomy" id="412755"/>
    <lineage>
        <taxon>unclassified sequences</taxon>
        <taxon>metagenomes</taxon>
        <taxon>ecological metagenomes</taxon>
    </lineage>
</organism>
<protein>
    <submittedName>
        <fullName evidence="1">Uncharacterized protein</fullName>
    </submittedName>
</protein>
<proteinExistence type="predicted"/>
<accession>A0A0F9DT55</accession>
<name>A0A0F9DT55_9ZZZZ</name>
<dbReference type="EMBL" id="LAZR01037941">
    <property type="protein sequence ID" value="KKL20851.1"/>
    <property type="molecule type" value="Genomic_DNA"/>
</dbReference>
<sequence>MIDITISLYNEDVEPFIRSLDASINFLQVWVTKKDPSRASLLQSLRRTRDSIEEQKYKYLGIKRED</sequence>
<evidence type="ECO:0000313" key="1">
    <source>
        <dbReference type="EMBL" id="KKL20851.1"/>
    </source>
</evidence>
<comment type="caution">
    <text evidence="1">The sequence shown here is derived from an EMBL/GenBank/DDBJ whole genome shotgun (WGS) entry which is preliminary data.</text>
</comment>
<dbReference type="AlphaFoldDB" id="A0A0F9DT55"/>
<reference evidence="1" key="1">
    <citation type="journal article" date="2015" name="Nature">
        <title>Complex archaea that bridge the gap between prokaryotes and eukaryotes.</title>
        <authorList>
            <person name="Spang A."/>
            <person name="Saw J.H."/>
            <person name="Jorgensen S.L."/>
            <person name="Zaremba-Niedzwiedzka K."/>
            <person name="Martijn J."/>
            <person name="Lind A.E."/>
            <person name="van Eijk R."/>
            <person name="Schleper C."/>
            <person name="Guy L."/>
            <person name="Ettema T.J."/>
        </authorList>
    </citation>
    <scope>NUCLEOTIDE SEQUENCE</scope>
</reference>